<evidence type="ECO:0000313" key="1">
    <source>
        <dbReference type="EMBL" id="KAI3753811.1"/>
    </source>
</evidence>
<reference evidence="2" key="1">
    <citation type="journal article" date="2022" name="Mol. Ecol. Resour.">
        <title>The genomes of chicory, endive, great burdock and yacon provide insights into Asteraceae palaeo-polyploidization history and plant inulin production.</title>
        <authorList>
            <person name="Fan W."/>
            <person name="Wang S."/>
            <person name="Wang H."/>
            <person name="Wang A."/>
            <person name="Jiang F."/>
            <person name="Liu H."/>
            <person name="Zhao H."/>
            <person name="Xu D."/>
            <person name="Zhang Y."/>
        </authorList>
    </citation>
    <scope>NUCLEOTIDE SEQUENCE [LARGE SCALE GENOMIC DNA]</scope>
    <source>
        <strain evidence="2">cv. Punajuju</strain>
    </source>
</reference>
<accession>A0ACB9E4U6</accession>
<proteinExistence type="predicted"/>
<reference evidence="1 2" key="2">
    <citation type="journal article" date="2022" name="Mol. Ecol. Resour.">
        <title>The genomes of chicory, endive, great burdock and yacon provide insights into Asteraceae paleo-polyploidization history and plant inulin production.</title>
        <authorList>
            <person name="Fan W."/>
            <person name="Wang S."/>
            <person name="Wang H."/>
            <person name="Wang A."/>
            <person name="Jiang F."/>
            <person name="Liu H."/>
            <person name="Zhao H."/>
            <person name="Xu D."/>
            <person name="Zhang Y."/>
        </authorList>
    </citation>
    <scope>NUCLEOTIDE SEQUENCE [LARGE SCALE GENOMIC DNA]</scope>
    <source>
        <strain evidence="2">cv. Punajuju</strain>
        <tissue evidence="1">Leaves</tissue>
    </source>
</reference>
<name>A0ACB9E4U6_CICIN</name>
<dbReference type="EMBL" id="CM042012">
    <property type="protein sequence ID" value="KAI3753811.1"/>
    <property type="molecule type" value="Genomic_DNA"/>
</dbReference>
<evidence type="ECO:0000313" key="2">
    <source>
        <dbReference type="Proteomes" id="UP001055811"/>
    </source>
</evidence>
<keyword evidence="2" id="KW-1185">Reference proteome</keyword>
<dbReference type="Proteomes" id="UP001055811">
    <property type="component" value="Linkage Group LG04"/>
</dbReference>
<sequence length="356" mass="41400">MEIDPLNPLLRRHHASNRALIQKYFDLEVEFMVIRGYSEQQKFIEIRSSAISKIGEYTSDRVDPLVPFLAITYVDRFLSKNLNIPVVLRGQGFEENLKLFVFCCVSMALKIRCSDFSFVELLNKHQVAEERDLLVMELQILEGLRWKVRPVTAITFIHFFLPLLNTQDQKQFLPINTVSHIIVSIQKDVRFTEFRPSTLAASAILVSSFKLLPELYSEFSRTILRTGLLQQSEVDRCVDELKEHIIPDHILLPDKCPMILKETHKWGLRQEKEKEQLIENSTVENAAQPPVTSEITKEEEDKEKMAMGFDRKRVDPEPRPRPVKVERYGPMQLCNSLFWPMVMKCFGLEFGSRDSN</sequence>
<gene>
    <name evidence="1" type="ORF">L2E82_25875</name>
</gene>
<organism evidence="1 2">
    <name type="scientific">Cichorium intybus</name>
    <name type="common">Chicory</name>
    <dbReference type="NCBI Taxonomy" id="13427"/>
    <lineage>
        <taxon>Eukaryota</taxon>
        <taxon>Viridiplantae</taxon>
        <taxon>Streptophyta</taxon>
        <taxon>Embryophyta</taxon>
        <taxon>Tracheophyta</taxon>
        <taxon>Spermatophyta</taxon>
        <taxon>Magnoliopsida</taxon>
        <taxon>eudicotyledons</taxon>
        <taxon>Gunneridae</taxon>
        <taxon>Pentapetalae</taxon>
        <taxon>asterids</taxon>
        <taxon>campanulids</taxon>
        <taxon>Asterales</taxon>
        <taxon>Asteraceae</taxon>
        <taxon>Cichorioideae</taxon>
        <taxon>Cichorieae</taxon>
        <taxon>Cichoriinae</taxon>
        <taxon>Cichorium</taxon>
    </lineage>
</organism>
<protein>
    <submittedName>
        <fullName evidence="1">Uncharacterized protein</fullName>
    </submittedName>
</protein>
<comment type="caution">
    <text evidence="1">The sequence shown here is derived from an EMBL/GenBank/DDBJ whole genome shotgun (WGS) entry which is preliminary data.</text>
</comment>